<evidence type="ECO:0000256" key="6">
    <source>
        <dbReference type="SAM" id="MobiDB-lite"/>
    </source>
</evidence>
<dbReference type="GO" id="GO:0000209">
    <property type="term" value="P:protein polyubiquitination"/>
    <property type="evidence" value="ECO:0007669"/>
    <property type="project" value="TreeGrafter"/>
</dbReference>
<keyword evidence="2" id="KW-0677">Repeat</keyword>
<dbReference type="InterPro" id="IPR001680">
    <property type="entry name" value="WD40_rpt"/>
</dbReference>
<dbReference type="InterPro" id="IPR015943">
    <property type="entry name" value="WD40/YVTN_repeat-like_dom_sf"/>
</dbReference>
<keyword evidence="3" id="KW-0227">DNA damage</keyword>
<feature type="repeat" description="WD" evidence="5">
    <location>
        <begin position="181"/>
        <end position="223"/>
    </location>
</feature>
<gene>
    <name evidence="8 9 10 11" type="primary">LOC117651914</name>
</gene>
<dbReference type="InterPro" id="IPR036322">
    <property type="entry name" value="WD40_repeat_dom_sf"/>
</dbReference>
<evidence type="ECO:0000313" key="8">
    <source>
        <dbReference type="RefSeq" id="XP_034252372.1"/>
    </source>
</evidence>
<dbReference type="RefSeq" id="XP_034252374.1">
    <property type="nucleotide sequence ID" value="XM_034396483.1"/>
</dbReference>
<dbReference type="PANTHER" id="PTHR46202:SF1">
    <property type="entry name" value="DNA EXCISION REPAIR PROTEIN ERCC-8"/>
    <property type="match status" value="1"/>
</dbReference>
<dbReference type="InterPro" id="IPR042238">
    <property type="entry name" value="Rad28/ERCC8/Ckn1/ATCSA-1"/>
</dbReference>
<keyword evidence="7" id="KW-1185">Reference proteome</keyword>
<dbReference type="InterPro" id="IPR020472">
    <property type="entry name" value="WD40_PAC1"/>
</dbReference>
<reference evidence="8 9" key="1">
    <citation type="submission" date="2025-04" db="UniProtKB">
        <authorList>
            <consortium name="RefSeq"/>
        </authorList>
    </citation>
    <scope>IDENTIFICATION</scope>
    <source>
        <tissue evidence="8 9">Total insect</tissue>
    </source>
</reference>
<accession>A0A6P9A3E6</accession>
<dbReference type="RefSeq" id="XP_034252375.1">
    <property type="nucleotide sequence ID" value="XM_034396484.1"/>
</dbReference>
<evidence type="ECO:0000313" key="11">
    <source>
        <dbReference type="RefSeq" id="XP_034252375.1"/>
    </source>
</evidence>
<dbReference type="RefSeq" id="XP_034252373.1">
    <property type="nucleotide sequence ID" value="XM_034396482.1"/>
</dbReference>
<dbReference type="Pfam" id="PF00400">
    <property type="entry name" value="WD40"/>
    <property type="match status" value="5"/>
</dbReference>
<name>A0A6P9A3E6_THRPL</name>
<dbReference type="GO" id="GO:0006283">
    <property type="term" value="P:transcription-coupled nucleotide-excision repair"/>
    <property type="evidence" value="ECO:0007669"/>
    <property type="project" value="InterPro"/>
</dbReference>
<dbReference type="OrthoDB" id="427795at2759"/>
<dbReference type="KEGG" id="tpal:117651914"/>
<keyword evidence="1 5" id="KW-0853">WD repeat</keyword>
<dbReference type="GO" id="GO:0000109">
    <property type="term" value="C:nucleotide-excision repair complex"/>
    <property type="evidence" value="ECO:0007669"/>
    <property type="project" value="TreeGrafter"/>
</dbReference>
<dbReference type="GO" id="GO:0031464">
    <property type="term" value="C:Cul4A-RING E3 ubiquitin ligase complex"/>
    <property type="evidence" value="ECO:0007669"/>
    <property type="project" value="TreeGrafter"/>
</dbReference>
<feature type="repeat" description="WD" evidence="5">
    <location>
        <begin position="329"/>
        <end position="360"/>
    </location>
</feature>
<protein>
    <submittedName>
        <fullName evidence="8 9">DNA excision repair protein ERCC-8-like</fullName>
    </submittedName>
</protein>
<evidence type="ECO:0000313" key="9">
    <source>
        <dbReference type="RefSeq" id="XP_034252373.1"/>
    </source>
</evidence>
<evidence type="ECO:0000313" key="10">
    <source>
        <dbReference type="RefSeq" id="XP_034252374.1"/>
    </source>
</evidence>
<keyword evidence="4" id="KW-0234">DNA repair</keyword>
<dbReference type="AlphaFoldDB" id="A0A6P9A3E6"/>
<evidence type="ECO:0000256" key="4">
    <source>
        <dbReference type="ARBA" id="ARBA00023204"/>
    </source>
</evidence>
<dbReference type="GeneID" id="117651914"/>
<feature type="repeat" description="WD" evidence="5">
    <location>
        <begin position="240"/>
        <end position="281"/>
    </location>
</feature>
<dbReference type="PANTHER" id="PTHR46202">
    <property type="entry name" value="DNA EXCISION REPAIR PROTEIN ERCC-8"/>
    <property type="match status" value="1"/>
</dbReference>
<organism evidence="8">
    <name type="scientific">Thrips palmi</name>
    <name type="common">Melon thrips</name>
    <dbReference type="NCBI Taxonomy" id="161013"/>
    <lineage>
        <taxon>Eukaryota</taxon>
        <taxon>Metazoa</taxon>
        <taxon>Ecdysozoa</taxon>
        <taxon>Arthropoda</taxon>
        <taxon>Hexapoda</taxon>
        <taxon>Insecta</taxon>
        <taxon>Pterygota</taxon>
        <taxon>Neoptera</taxon>
        <taxon>Paraneoptera</taxon>
        <taxon>Thysanoptera</taxon>
        <taxon>Terebrantia</taxon>
        <taxon>Thripoidea</taxon>
        <taxon>Thripidae</taxon>
        <taxon>Thrips</taxon>
    </lineage>
</organism>
<dbReference type="PROSITE" id="PS00678">
    <property type="entry name" value="WD_REPEATS_1"/>
    <property type="match status" value="2"/>
</dbReference>
<dbReference type="PRINTS" id="PR00320">
    <property type="entry name" value="GPROTEINBRPT"/>
</dbReference>
<dbReference type="Gene3D" id="2.130.10.10">
    <property type="entry name" value="YVTN repeat-like/Quinoprotein amine dehydrogenase"/>
    <property type="match status" value="1"/>
</dbReference>
<dbReference type="Proteomes" id="UP000515158">
    <property type="component" value="Unplaced"/>
</dbReference>
<dbReference type="SMART" id="SM00320">
    <property type="entry name" value="WD40"/>
    <property type="match status" value="6"/>
</dbReference>
<dbReference type="CDD" id="cd00200">
    <property type="entry name" value="WD40"/>
    <property type="match status" value="1"/>
</dbReference>
<feature type="region of interest" description="Disordered" evidence="6">
    <location>
        <begin position="376"/>
        <end position="401"/>
    </location>
</feature>
<evidence type="ECO:0000256" key="2">
    <source>
        <dbReference type="ARBA" id="ARBA00022737"/>
    </source>
</evidence>
<evidence type="ECO:0000313" key="7">
    <source>
        <dbReference type="Proteomes" id="UP000515158"/>
    </source>
</evidence>
<evidence type="ECO:0000256" key="3">
    <source>
        <dbReference type="ARBA" id="ARBA00022763"/>
    </source>
</evidence>
<evidence type="ECO:0000256" key="1">
    <source>
        <dbReference type="ARBA" id="ARBA00022574"/>
    </source>
</evidence>
<dbReference type="PROSITE" id="PS50294">
    <property type="entry name" value="WD_REPEATS_REGION"/>
    <property type="match status" value="3"/>
</dbReference>
<evidence type="ECO:0000256" key="5">
    <source>
        <dbReference type="PROSITE-ProRule" id="PRU00221"/>
    </source>
</evidence>
<dbReference type="PROSITE" id="PS50082">
    <property type="entry name" value="WD_REPEATS_2"/>
    <property type="match status" value="4"/>
</dbReference>
<feature type="compositionally biased region" description="Polar residues" evidence="6">
    <location>
        <begin position="376"/>
        <end position="390"/>
    </location>
</feature>
<proteinExistence type="predicted"/>
<dbReference type="GO" id="GO:0043161">
    <property type="term" value="P:proteasome-mediated ubiquitin-dependent protein catabolic process"/>
    <property type="evidence" value="ECO:0007669"/>
    <property type="project" value="TreeGrafter"/>
</dbReference>
<dbReference type="RefSeq" id="XP_034252372.1">
    <property type="nucleotide sequence ID" value="XM_034396481.1"/>
</dbReference>
<dbReference type="SUPFAM" id="SSF50978">
    <property type="entry name" value="WD40 repeat-like"/>
    <property type="match status" value="1"/>
</dbReference>
<dbReference type="InterPro" id="IPR019775">
    <property type="entry name" value="WD40_repeat_CS"/>
</dbReference>
<feature type="repeat" description="WD" evidence="5">
    <location>
        <begin position="94"/>
        <end position="136"/>
    </location>
</feature>
<sequence>MIRQLEKIRIGAIEHLEFMAEECGRRARNLTLSNYRDVENIHTSGVLSLDLDVDGRYLLSGCSDGSIYIHDLYNFTGTPSFTASAEHIIERTHKFAHKFSTECVQWYPRDSGLFVTASMDKTIQVWDSNYMRPVEKVKFEGRIFQIHMSTNTGSKCLIAVAGTESIVRLVDLKSGSYSHELRGHESAVLTCRWSPNQEYLLVTGGCDGRIILWDARSANTALRILDQNNGQVTYNNKFKLKSHDGAVNGLCFTENGLYLISLGWDAKAKLWNMTSGKRETVEYGSVPSEKRKSIQFDVSGSSSKEIVYIPSDGKILVYEVQSGQLVKTLQGHYNQVNSCKYNTLYQELYSAANDRSILIWTPDVLQEAAYKESLNTQRTYSKGTSRPSNEVTHDVWSSDED</sequence>